<geneLocation type="plasmid" evidence="4">
    <name>pjcm13574 dna</name>
</geneLocation>
<evidence type="ECO:0000256" key="1">
    <source>
        <dbReference type="ARBA" id="ARBA00007521"/>
    </source>
</evidence>
<reference evidence="3 4" key="1">
    <citation type="journal article" date="2019" name="Emerg. Microbes Infect.">
        <title>Comprehensive subspecies identification of 175 nontuberculous mycobacteria species based on 7547 genomic profiles.</title>
        <authorList>
            <person name="Matsumoto Y."/>
            <person name="Kinjo T."/>
            <person name="Motooka D."/>
            <person name="Nabeya D."/>
            <person name="Jung N."/>
            <person name="Uechi K."/>
            <person name="Horii T."/>
            <person name="Iida T."/>
            <person name="Fujita J."/>
            <person name="Nakamura S."/>
        </authorList>
    </citation>
    <scope>NUCLEOTIDE SEQUENCE [LARGE SCALE GENOMIC DNA]</scope>
    <source>
        <strain evidence="3 4">JCM 13574</strain>
        <plasmid evidence="4">pjcm13574 dna</plasmid>
    </source>
</reference>
<dbReference type="EMBL" id="AP022611">
    <property type="protein sequence ID" value="BBZ31194.1"/>
    <property type="molecule type" value="Genomic_DNA"/>
</dbReference>
<evidence type="ECO:0000313" key="4">
    <source>
        <dbReference type="Proteomes" id="UP000466517"/>
    </source>
</evidence>
<keyword evidence="4" id="KW-1185">Reference proteome</keyword>
<dbReference type="GO" id="GO:0016075">
    <property type="term" value="P:rRNA catabolic process"/>
    <property type="evidence" value="ECO:0007669"/>
    <property type="project" value="TreeGrafter"/>
</dbReference>
<dbReference type="AlphaFoldDB" id="A0A7I7XPX9"/>
<gene>
    <name evidence="3" type="primary">mazF1_1</name>
    <name evidence="3" type="ORF">MMAD_54890</name>
</gene>
<dbReference type="SUPFAM" id="SSF50118">
    <property type="entry name" value="Cell growth inhibitor/plasmid maintenance toxic component"/>
    <property type="match status" value="1"/>
</dbReference>
<dbReference type="RefSeq" id="WP_163744650.1">
    <property type="nucleotide sequence ID" value="NZ_AP022611.1"/>
</dbReference>
<dbReference type="Gene3D" id="2.30.30.110">
    <property type="match status" value="1"/>
</dbReference>
<evidence type="ECO:0000256" key="2">
    <source>
        <dbReference type="ARBA" id="ARBA00022649"/>
    </source>
</evidence>
<dbReference type="Proteomes" id="UP000466517">
    <property type="component" value="Plasmid pJCM13574"/>
</dbReference>
<sequence>MSRALRSQVYRVDLGHGGKPWVIISNNSRNRNLDTVLAARITTTSKHAHVPTVIPLTAADPLVGFVLVDDIVQLYHDELTESLGTLSPPTMAEISRALRIALPEDGD</sequence>
<keyword evidence="2" id="KW-1277">Toxin-antitoxin system</keyword>
<proteinExistence type="inferred from homology"/>
<dbReference type="PANTHER" id="PTHR33988">
    <property type="entry name" value="ENDORIBONUCLEASE MAZF-RELATED"/>
    <property type="match status" value="1"/>
</dbReference>
<dbReference type="InterPro" id="IPR003477">
    <property type="entry name" value="PemK-like"/>
</dbReference>
<evidence type="ECO:0000313" key="3">
    <source>
        <dbReference type="EMBL" id="BBZ31194.1"/>
    </source>
</evidence>
<dbReference type="GO" id="GO:0003677">
    <property type="term" value="F:DNA binding"/>
    <property type="evidence" value="ECO:0007669"/>
    <property type="project" value="InterPro"/>
</dbReference>
<comment type="similarity">
    <text evidence="1">Belongs to the PemK/MazF family.</text>
</comment>
<dbReference type="Pfam" id="PF02452">
    <property type="entry name" value="PemK_toxin"/>
    <property type="match status" value="1"/>
</dbReference>
<dbReference type="GO" id="GO:0004521">
    <property type="term" value="F:RNA endonuclease activity"/>
    <property type="evidence" value="ECO:0007669"/>
    <property type="project" value="TreeGrafter"/>
</dbReference>
<dbReference type="InterPro" id="IPR011067">
    <property type="entry name" value="Plasmid_toxin/cell-grow_inhib"/>
</dbReference>
<name>A0A7I7XPX9_9MYCO</name>
<dbReference type="GO" id="GO:0006402">
    <property type="term" value="P:mRNA catabolic process"/>
    <property type="evidence" value="ECO:0007669"/>
    <property type="project" value="TreeGrafter"/>
</dbReference>
<organism evidence="3 4">
    <name type="scientific">Mycolicibacterium madagascariense</name>
    <dbReference type="NCBI Taxonomy" id="212765"/>
    <lineage>
        <taxon>Bacteria</taxon>
        <taxon>Bacillati</taxon>
        <taxon>Actinomycetota</taxon>
        <taxon>Actinomycetes</taxon>
        <taxon>Mycobacteriales</taxon>
        <taxon>Mycobacteriaceae</taxon>
        <taxon>Mycolicibacterium</taxon>
    </lineage>
</organism>
<protein>
    <submittedName>
        <fullName evidence="3">Endoribonuclease MazF1</fullName>
    </submittedName>
</protein>
<keyword evidence="3" id="KW-0614">Plasmid</keyword>
<dbReference type="PANTHER" id="PTHR33988:SF2">
    <property type="entry name" value="ENDORIBONUCLEASE MAZF"/>
    <property type="match status" value="1"/>
</dbReference>
<dbReference type="KEGG" id="mmag:MMAD_54890"/>
<accession>A0A7I7XPX9</accession>